<organism evidence="2 3">
    <name type="scientific">Candidatus Caccovicinus merdipullorum</name>
    <dbReference type="NCBI Taxonomy" id="2840724"/>
    <lineage>
        <taxon>Bacteria</taxon>
        <taxon>Bacillati</taxon>
        <taxon>Bacillota</taxon>
        <taxon>Clostridia</taxon>
        <taxon>Eubacteriales</taxon>
        <taxon>Candidatus Caccovicinus</taxon>
    </lineage>
</organism>
<evidence type="ECO:0000313" key="3">
    <source>
        <dbReference type="Proteomes" id="UP000886860"/>
    </source>
</evidence>
<feature type="transmembrane region" description="Helical" evidence="1">
    <location>
        <begin position="42"/>
        <end position="57"/>
    </location>
</feature>
<reference evidence="2" key="2">
    <citation type="journal article" date="2021" name="PeerJ">
        <title>Extensive microbial diversity within the chicken gut microbiome revealed by metagenomics and culture.</title>
        <authorList>
            <person name="Gilroy R."/>
            <person name="Ravi A."/>
            <person name="Getino M."/>
            <person name="Pursley I."/>
            <person name="Horton D.L."/>
            <person name="Alikhan N.F."/>
            <person name="Baker D."/>
            <person name="Gharbi K."/>
            <person name="Hall N."/>
            <person name="Watson M."/>
            <person name="Adriaenssens E.M."/>
            <person name="Foster-Nyarko E."/>
            <person name="Jarju S."/>
            <person name="Secka A."/>
            <person name="Antonio M."/>
            <person name="Oren A."/>
            <person name="Chaudhuri R.R."/>
            <person name="La Ragione R."/>
            <person name="Hildebrand F."/>
            <person name="Pallen M.J."/>
        </authorList>
    </citation>
    <scope>NUCLEOTIDE SEQUENCE</scope>
    <source>
        <strain evidence="2">CHK123-3438</strain>
    </source>
</reference>
<name>A0A9D1GL34_9FIRM</name>
<gene>
    <name evidence="2" type="ORF">IAB60_12200</name>
</gene>
<accession>A0A9D1GL34</accession>
<protein>
    <recommendedName>
        <fullName evidence="4">Energy-coupling factor transport system substrate-specific component</fullName>
    </recommendedName>
</protein>
<sequence length="154" mass="17042">MAEDGLFAAILFALQVALSFLPNVELVSLLVMLYARHLGRRVFPILFAFAVLEGLLYGFGIWWISYLYVWPILAWLSILLKKTQAPVFSYGILSCFFGFGFGLLCSIPYMAGGLGAAFAWWIAGIPFDLIHGISNLILALALFAPLSRVFSVLK</sequence>
<keyword evidence="1" id="KW-1133">Transmembrane helix</keyword>
<feature type="transmembrane region" description="Helical" evidence="1">
    <location>
        <begin position="117"/>
        <end position="144"/>
    </location>
</feature>
<comment type="caution">
    <text evidence="2">The sequence shown here is derived from an EMBL/GenBank/DDBJ whole genome shotgun (WGS) entry which is preliminary data.</text>
</comment>
<dbReference type="EMBL" id="DVKS01000202">
    <property type="protein sequence ID" value="HIT42833.1"/>
    <property type="molecule type" value="Genomic_DNA"/>
</dbReference>
<reference evidence="2" key="1">
    <citation type="submission" date="2020-10" db="EMBL/GenBank/DDBJ databases">
        <authorList>
            <person name="Gilroy R."/>
        </authorList>
    </citation>
    <scope>NUCLEOTIDE SEQUENCE</scope>
    <source>
        <strain evidence="2">CHK123-3438</strain>
    </source>
</reference>
<feature type="transmembrane region" description="Helical" evidence="1">
    <location>
        <begin position="6"/>
        <end position="35"/>
    </location>
</feature>
<keyword evidence="1" id="KW-0812">Transmembrane</keyword>
<proteinExistence type="predicted"/>
<dbReference type="Proteomes" id="UP000886860">
    <property type="component" value="Unassembled WGS sequence"/>
</dbReference>
<evidence type="ECO:0000313" key="2">
    <source>
        <dbReference type="EMBL" id="HIT42833.1"/>
    </source>
</evidence>
<evidence type="ECO:0008006" key="4">
    <source>
        <dbReference type="Google" id="ProtNLM"/>
    </source>
</evidence>
<feature type="transmembrane region" description="Helical" evidence="1">
    <location>
        <begin position="87"/>
        <end position="111"/>
    </location>
</feature>
<keyword evidence="1" id="KW-0472">Membrane</keyword>
<evidence type="ECO:0000256" key="1">
    <source>
        <dbReference type="SAM" id="Phobius"/>
    </source>
</evidence>
<dbReference type="AlphaFoldDB" id="A0A9D1GL34"/>